<keyword evidence="7" id="KW-1185">Reference proteome</keyword>
<evidence type="ECO:0000313" key="6">
    <source>
        <dbReference type="EMBL" id="GBP38403.1"/>
    </source>
</evidence>
<dbReference type="Proteomes" id="UP000299102">
    <property type="component" value="Unassembled WGS sequence"/>
</dbReference>
<keyword evidence="1" id="KW-0808">Transferase</keyword>
<protein>
    <recommendedName>
        <fullName evidence="5">UBC core domain-containing protein</fullName>
    </recommendedName>
</protein>
<feature type="domain" description="UBC core" evidence="5">
    <location>
        <begin position="84"/>
        <end position="244"/>
    </location>
</feature>
<dbReference type="PROSITE" id="PS50127">
    <property type="entry name" value="UBC_2"/>
    <property type="match status" value="1"/>
</dbReference>
<dbReference type="STRING" id="151549.A0A4C1VIB3"/>
<dbReference type="PANTHER" id="PTHR46116:SF15">
    <property type="entry name" value="(E3-INDEPENDENT) E2 UBIQUITIN-CONJUGATING ENZYME"/>
    <property type="match status" value="1"/>
</dbReference>
<feature type="signal peptide" evidence="4">
    <location>
        <begin position="1"/>
        <end position="36"/>
    </location>
</feature>
<dbReference type="PANTHER" id="PTHR46116">
    <property type="entry name" value="(E3-INDEPENDENT) E2 UBIQUITIN-CONJUGATING ENZYME"/>
    <property type="match status" value="1"/>
</dbReference>
<dbReference type="SUPFAM" id="SSF54495">
    <property type="entry name" value="UBC-like"/>
    <property type="match status" value="1"/>
</dbReference>
<organism evidence="6 7">
    <name type="scientific">Eumeta variegata</name>
    <name type="common">Bagworm moth</name>
    <name type="synonym">Eumeta japonica</name>
    <dbReference type="NCBI Taxonomy" id="151549"/>
    <lineage>
        <taxon>Eukaryota</taxon>
        <taxon>Metazoa</taxon>
        <taxon>Ecdysozoa</taxon>
        <taxon>Arthropoda</taxon>
        <taxon>Hexapoda</taxon>
        <taxon>Insecta</taxon>
        <taxon>Pterygota</taxon>
        <taxon>Neoptera</taxon>
        <taxon>Endopterygota</taxon>
        <taxon>Lepidoptera</taxon>
        <taxon>Glossata</taxon>
        <taxon>Ditrysia</taxon>
        <taxon>Tineoidea</taxon>
        <taxon>Psychidae</taxon>
        <taxon>Oiketicinae</taxon>
        <taxon>Eumeta</taxon>
    </lineage>
</organism>
<reference evidence="6 7" key="1">
    <citation type="journal article" date="2019" name="Commun. Biol.">
        <title>The bagworm genome reveals a unique fibroin gene that provides high tensile strength.</title>
        <authorList>
            <person name="Kono N."/>
            <person name="Nakamura H."/>
            <person name="Ohtoshi R."/>
            <person name="Tomita M."/>
            <person name="Numata K."/>
            <person name="Arakawa K."/>
        </authorList>
    </citation>
    <scope>NUCLEOTIDE SEQUENCE [LARGE SCALE GENOMIC DNA]</scope>
</reference>
<dbReference type="FunFam" id="3.10.110.10:FF:000136">
    <property type="entry name" value="Predicted protein"/>
    <property type="match status" value="1"/>
</dbReference>
<feature type="region of interest" description="Disordered" evidence="3">
    <location>
        <begin position="38"/>
        <end position="58"/>
    </location>
</feature>
<gene>
    <name evidence="6" type="ORF">EVAR_28200_1</name>
</gene>
<evidence type="ECO:0000256" key="1">
    <source>
        <dbReference type="ARBA" id="ARBA00022679"/>
    </source>
</evidence>
<dbReference type="Gene3D" id="3.10.110.10">
    <property type="entry name" value="Ubiquitin Conjugating Enzyme"/>
    <property type="match status" value="1"/>
</dbReference>
<evidence type="ECO:0000256" key="4">
    <source>
        <dbReference type="SAM" id="SignalP"/>
    </source>
</evidence>
<sequence length="329" mass="36226">MKHVSKPHKAGCGKNMACSNLAGALDIVILLVTAEGEPDETEARENEASPAPTTNGGEGFCLLESAPVGHRFRLSMLQPSEPKSFYGAVNREIKLLKSDLPPGVWVRGFEDRIDLLSVMIAGPKKTPYEDGLFVFDVQLGGEYPRAPPLCHYHSYCTDRLNPNLYEDGKVCVSLLGTWSGRGVEVWGKDSSLLQVIVSLQGLILNAEPYFNEAGYEKQKGSQQGKENSRMYNEMVLLKLVQSMTRMLLNPPEPFREEILSHLRHSAAGLCRRLEAWVALSNGKAAPDVPPPDFPLVPASRGFCLTLDSSLEAFRSALRRYNVEVAPSNL</sequence>
<dbReference type="InterPro" id="IPR000608">
    <property type="entry name" value="UBC"/>
</dbReference>
<keyword evidence="2" id="KW-0833">Ubl conjugation pathway</keyword>
<proteinExistence type="predicted"/>
<keyword evidence="4" id="KW-0732">Signal</keyword>
<dbReference type="OrthoDB" id="47801at2759"/>
<evidence type="ECO:0000259" key="5">
    <source>
        <dbReference type="PROSITE" id="PS50127"/>
    </source>
</evidence>
<accession>A0A4C1VIB3</accession>
<name>A0A4C1VIB3_EUMVA</name>
<comment type="caution">
    <text evidence="6">The sequence shown here is derived from an EMBL/GenBank/DDBJ whole genome shotgun (WGS) entry which is preliminary data.</text>
</comment>
<dbReference type="GO" id="GO:0061631">
    <property type="term" value="F:ubiquitin conjugating enzyme activity"/>
    <property type="evidence" value="ECO:0007669"/>
    <property type="project" value="TreeGrafter"/>
</dbReference>
<dbReference type="CDD" id="cd23837">
    <property type="entry name" value="UBCc_UBE2O"/>
    <property type="match status" value="1"/>
</dbReference>
<dbReference type="InterPro" id="IPR016135">
    <property type="entry name" value="UBQ-conjugating_enzyme/RWD"/>
</dbReference>
<evidence type="ECO:0000256" key="3">
    <source>
        <dbReference type="SAM" id="MobiDB-lite"/>
    </source>
</evidence>
<dbReference type="EMBL" id="BGZK01000348">
    <property type="protein sequence ID" value="GBP38403.1"/>
    <property type="molecule type" value="Genomic_DNA"/>
</dbReference>
<feature type="chain" id="PRO_5020039476" description="UBC core domain-containing protein" evidence="4">
    <location>
        <begin position="37"/>
        <end position="329"/>
    </location>
</feature>
<evidence type="ECO:0000313" key="7">
    <source>
        <dbReference type="Proteomes" id="UP000299102"/>
    </source>
</evidence>
<evidence type="ECO:0000256" key="2">
    <source>
        <dbReference type="ARBA" id="ARBA00022786"/>
    </source>
</evidence>
<dbReference type="SMART" id="SM00212">
    <property type="entry name" value="UBCc"/>
    <property type="match status" value="1"/>
</dbReference>
<dbReference type="AlphaFoldDB" id="A0A4C1VIB3"/>
<dbReference type="Pfam" id="PF00179">
    <property type="entry name" value="UQ_con"/>
    <property type="match status" value="1"/>
</dbReference>